<accession>A0A1H8CQ64</accession>
<protein>
    <submittedName>
        <fullName evidence="2">Uncharacterized protein</fullName>
    </submittedName>
</protein>
<feature type="region of interest" description="Disordered" evidence="1">
    <location>
        <begin position="26"/>
        <end position="60"/>
    </location>
</feature>
<dbReference type="EMBL" id="FOCP01000005">
    <property type="protein sequence ID" value="SEM97032.1"/>
    <property type="molecule type" value="Genomic_DNA"/>
</dbReference>
<feature type="compositionally biased region" description="Basic and acidic residues" evidence="1">
    <location>
        <begin position="46"/>
        <end position="60"/>
    </location>
</feature>
<evidence type="ECO:0000313" key="2">
    <source>
        <dbReference type="EMBL" id="SEM97032.1"/>
    </source>
</evidence>
<sequence length="60" mass="6931">MRTYGCKLCVYWYKNNSFSEMIRGSLNNDKMPPKLARQSLSAVSNQREEESPDSIERDVG</sequence>
<evidence type="ECO:0000313" key="3">
    <source>
        <dbReference type="Proteomes" id="UP000199459"/>
    </source>
</evidence>
<reference evidence="2 3" key="1">
    <citation type="submission" date="2016-10" db="EMBL/GenBank/DDBJ databases">
        <authorList>
            <person name="de Groot N.N."/>
        </authorList>
    </citation>
    <scope>NUCLEOTIDE SEQUENCE [LARGE SCALE GENOMIC DNA]</scope>
    <source>
        <strain evidence="2 3">Nm22</strain>
    </source>
</reference>
<gene>
    <name evidence="2" type="ORF">SAMN05216325_10580</name>
</gene>
<organism evidence="2 3">
    <name type="scientific">Nitrosomonas marina</name>
    <dbReference type="NCBI Taxonomy" id="917"/>
    <lineage>
        <taxon>Bacteria</taxon>
        <taxon>Pseudomonadati</taxon>
        <taxon>Pseudomonadota</taxon>
        <taxon>Betaproteobacteria</taxon>
        <taxon>Nitrosomonadales</taxon>
        <taxon>Nitrosomonadaceae</taxon>
        <taxon>Nitrosomonas</taxon>
    </lineage>
</organism>
<proteinExistence type="predicted"/>
<dbReference type="Proteomes" id="UP000199459">
    <property type="component" value="Unassembled WGS sequence"/>
</dbReference>
<evidence type="ECO:0000256" key="1">
    <source>
        <dbReference type="SAM" id="MobiDB-lite"/>
    </source>
</evidence>
<name>A0A1H8CQ64_9PROT</name>
<dbReference type="AlphaFoldDB" id="A0A1H8CQ64"/>